<evidence type="ECO:0000256" key="2">
    <source>
        <dbReference type="SAM" id="MobiDB-lite"/>
    </source>
</evidence>
<proteinExistence type="predicted"/>
<keyword evidence="1" id="KW-0175">Coiled coil</keyword>
<protein>
    <submittedName>
        <fullName evidence="3">Uncharacterized protein</fullName>
    </submittedName>
</protein>
<reference evidence="3" key="1">
    <citation type="submission" date="2018-11" db="EMBL/GenBank/DDBJ databases">
        <authorList>
            <person name="Alioto T."/>
            <person name="Alioto T."/>
        </authorList>
    </citation>
    <scope>NUCLEOTIDE SEQUENCE</scope>
</reference>
<gene>
    <name evidence="3" type="ORF">MGAL_10B011217</name>
</gene>
<feature type="region of interest" description="Disordered" evidence="2">
    <location>
        <begin position="57"/>
        <end position="82"/>
    </location>
</feature>
<feature type="non-terminal residue" evidence="3">
    <location>
        <position position="1"/>
    </location>
</feature>
<sequence length="82" mass="9576">ILQTKLDSNLIKIDQLKERNDKQNQKIIDKLDTMKGNLRKIEHKAAKTAKYIEAKEEDTPDNYSRTSGEFDSEKIYESSDEE</sequence>
<dbReference type="AlphaFoldDB" id="A0A8B6BXY1"/>
<name>A0A8B6BXY1_MYTGA</name>
<evidence type="ECO:0000313" key="4">
    <source>
        <dbReference type="Proteomes" id="UP000596742"/>
    </source>
</evidence>
<evidence type="ECO:0000313" key="3">
    <source>
        <dbReference type="EMBL" id="VDH96785.1"/>
    </source>
</evidence>
<feature type="coiled-coil region" evidence="1">
    <location>
        <begin position="6"/>
        <end position="33"/>
    </location>
</feature>
<keyword evidence="4" id="KW-1185">Reference proteome</keyword>
<accession>A0A8B6BXY1</accession>
<comment type="caution">
    <text evidence="3">The sequence shown here is derived from an EMBL/GenBank/DDBJ whole genome shotgun (WGS) entry which is preliminary data.</text>
</comment>
<organism evidence="3 4">
    <name type="scientific">Mytilus galloprovincialis</name>
    <name type="common">Mediterranean mussel</name>
    <dbReference type="NCBI Taxonomy" id="29158"/>
    <lineage>
        <taxon>Eukaryota</taxon>
        <taxon>Metazoa</taxon>
        <taxon>Spiralia</taxon>
        <taxon>Lophotrochozoa</taxon>
        <taxon>Mollusca</taxon>
        <taxon>Bivalvia</taxon>
        <taxon>Autobranchia</taxon>
        <taxon>Pteriomorphia</taxon>
        <taxon>Mytilida</taxon>
        <taxon>Mytiloidea</taxon>
        <taxon>Mytilidae</taxon>
        <taxon>Mytilinae</taxon>
        <taxon>Mytilus</taxon>
    </lineage>
</organism>
<evidence type="ECO:0000256" key="1">
    <source>
        <dbReference type="SAM" id="Coils"/>
    </source>
</evidence>
<dbReference type="EMBL" id="UYJE01000815">
    <property type="protein sequence ID" value="VDH96785.1"/>
    <property type="molecule type" value="Genomic_DNA"/>
</dbReference>
<feature type="compositionally biased region" description="Basic and acidic residues" evidence="2">
    <location>
        <begin position="71"/>
        <end position="82"/>
    </location>
</feature>
<dbReference type="Proteomes" id="UP000596742">
    <property type="component" value="Unassembled WGS sequence"/>
</dbReference>